<accession>A0A0C2WM95</accession>
<reference evidence="1 2" key="1">
    <citation type="submission" date="2014-04" db="EMBL/GenBank/DDBJ databases">
        <title>Evolutionary Origins and Diversification of the Mycorrhizal Mutualists.</title>
        <authorList>
            <consortium name="DOE Joint Genome Institute"/>
            <consortium name="Mycorrhizal Genomics Consortium"/>
            <person name="Kohler A."/>
            <person name="Kuo A."/>
            <person name="Nagy L.G."/>
            <person name="Floudas D."/>
            <person name="Copeland A."/>
            <person name="Barry K.W."/>
            <person name="Cichocki N."/>
            <person name="Veneault-Fourrey C."/>
            <person name="LaButti K."/>
            <person name="Lindquist E.A."/>
            <person name="Lipzen A."/>
            <person name="Lundell T."/>
            <person name="Morin E."/>
            <person name="Murat C."/>
            <person name="Riley R."/>
            <person name="Ohm R."/>
            <person name="Sun H."/>
            <person name="Tunlid A."/>
            <person name="Henrissat B."/>
            <person name="Grigoriev I.V."/>
            <person name="Hibbett D.S."/>
            <person name="Martin F."/>
        </authorList>
    </citation>
    <scope>NUCLEOTIDE SEQUENCE [LARGE SCALE GENOMIC DNA]</scope>
    <source>
        <strain evidence="1 2">Koide BX008</strain>
    </source>
</reference>
<dbReference type="InParanoid" id="A0A0C2WM95"/>
<protein>
    <submittedName>
        <fullName evidence="1">Uncharacterized protein</fullName>
    </submittedName>
</protein>
<organism evidence="1 2">
    <name type="scientific">Amanita muscaria (strain Koide BX008)</name>
    <dbReference type="NCBI Taxonomy" id="946122"/>
    <lineage>
        <taxon>Eukaryota</taxon>
        <taxon>Fungi</taxon>
        <taxon>Dikarya</taxon>
        <taxon>Basidiomycota</taxon>
        <taxon>Agaricomycotina</taxon>
        <taxon>Agaricomycetes</taxon>
        <taxon>Agaricomycetidae</taxon>
        <taxon>Agaricales</taxon>
        <taxon>Pluteineae</taxon>
        <taxon>Amanitaceae</taxon>
        <taxon>Amanita</taxon>
    </lineage>
</organism>
<dbReference type="AlphaFoldDB" id="A0A0C2WM95"/>
<gene>
    <name evidence="1" type="ORF">M378DRAFT_360192</name>
</gene>
<proteinExistence type="predicted"/>
<evidence type="ECO:0000313" key="2">
    <source>
        <dbReference type="Proteomes" id="UP000054549"/>
    </source>
</evidence>
<sequence length="504" mass="56270">MFASQNTTVLTPGVHHPNLYHHVQPRIAFPAMSNPSTSVFHETTSGNIKGTELINSGRTTTKNYGNLNMGGENLASGACFVTLFWLLHILVLDIISHIAKPFVASIPINQSPGTDGRERGPVEISSIIERDPSPLPINSIADRYTRSMLECLIGYPLYEPEPFSEFSKEYLRKGVDVGDVGLVREDGTFDFLFNVCSQNGSTNPPDLPDSFYLPEHSKTRTIRTLSPDTCFFSPTVTKIESGKYMCKGPEGAILVLPEGAIQDEAISTRRFEDLAKLRGVEWYEYAKFRGRSISNGSLYLVTSFTKCTQWGIAVFDRPCDSGQALTFVSNPLGWKGLGALTTKVAYPNEGDTPNQCVFLRGYKIMIRQDIFDKLSTRDIRNGEGTGFMSRIKTILTNIIPWTWIMTSTVKKSDEVVLHANFNSSPVHPSDFINAELLHQYPNAKVAITHDDVWCDLLRTNFPNLDYRILEKVARSYTIMIDEYGCVSLEKISDSSNYALRGIEP</sequence>
<evidence type="ECO:0000313" key="1">
    <source>
        <dbReference type="EMBL" id="KIL57841.1"/>
    </source>
</evidence>
<keyword evidence="2" id="KW-1185">Reference proteome</keyword>
<name>A0A0C2WM95_AMAMK</name>
<dbReference type="HOGENOM" id="CLU_021108_5_2_1"/>
<dbReference type="Proteomes" id="UP000054549">
    <property type="component" value="Unassembled WGS sequence"/>
</dbReference>
<dbReference type="STRING" id="946122.A0A0C2WM95"/>
<dbReference type="OrthoDB" id="2662290at2759"/>
<dbReference type="EMBL" id="KN818356">
    <property type="protein sequence ID" value="KIL57841.1"/>
    <property type="molecule type" value="Genomic_DNA"/>
</dbReference>